<evidence type="ECO:0000313" key="3">
    <source>
        <dbReference type="Proteomes" id="UP001139333"/>
    </source>
</evidence>
<comment type="caution">
    <text evidence="2">The sequence shown here is derived from an EMBL/GenBank/DDBJ whole genome shotgun (WGS) entry which is preliminary data.</text>
</comment>
<dbReference type="AlphaFoldDB" id="A0A9X1ZMT3"/>
<dbReference type="RefSeq" id="WP_248995468.1">
    <property type="nucleotide sequence ID" value="NZ_JAKIKP010000005.1"/>
</dbReference>
<reference evidence="2" key="1">
    <citation type="submission" date="2022-01" db="EMBL/GenBank/DDBJ databases">
        <title>Whole genome-based taxonomy of the Shewanellaceae.</title>
        <authorList>
            <person name="Martin-Rodriguez A.J."/>
        </authorList>
    </citation>
    <scope>NUCLEOTIDE SEQUENCE</scope>
    <source>
        <strain evidence="2">DSM 16422</strain>
    </source>
</reference>
<keyword evidence="1" id="KW-0732">Signal</keyword>
<accession>A0A9X1ZMT3</accession>
<keyword evidence="3" id="KW-1185">Reference proteome</keyword>
<dbReference type="Proteomes" id="UP001139333">
    <property type="component" value="Unassembled WGS sequence"/>
</dbReference>
<dbReference type="EMBL" id="JAKIKP010000005">
    <property type="protein sequence ID" value="MCL1142785.1"/>
    <property type="molecule type" value="Genomic_DNA"/>
</dbReference>
<proteinExistence type="predicted"/>
<name>A0A9X1ZMT3_9GAMM</name>
<feature type="signal peptide" evidence="1">
    <location>
        <begin position="1"/>
        <end position="31"/>
    </location>
</feature>
<protein>
    <submittedName>
        <fullName evidence="2">Uncharacterized protein</fullName>
    </submittedName>
</protein>
<gene>
    <name evidence="2" type="ORF">L2672_08790</name>
</gene>
<evidence type="ECO:0000313" key="2">
    <source>
        <dbReference type="EMBL" id="MCL1142785.1"/>
    </source>
</evidence>
<organism evidence="2 3">
    <name type="scientific">Shewanella gaetbuli</name>
    <dbReference type="NCBI Taxonomy" id="220752"/>
    <lineage>
        <taxon>Bacteria</taxon>
        <taxon>Pseudomonadati</taxon>
        <taxon>Pseudomonadota</taxon>
        <taxon>Gammaproteobacteria</taxon>
        <taxon>Alteromonadales</taxon>
        <taxon>Shewanellaceae</taxon>
        <taxon>Shewanella</taxon>
    </lineage>
</organism>
<evidence type="ECO:0000256" key="1">
    <source>
        <dbReference type="SAM" id="SignalP"/>
    </source>
</evidence>
<sequence>MQKLVTKLTYNYIGLLCILGGSGLLSFTAQAQSEIDFSLDLAWDSQYISEGRNNLDDGGIAWAMASINQDNLIIYAVLGRGDQSHYIEWNFGVEYAVNFAENFEATFGYQRLEFYGAERASDNELFSTLTYSGVEWLIPAISYTYSTEAAGYFIEVSLHSPWEITDTFTVTPYVLQGFDFNYVTEEHNGANHFQFGLELGYQFTDNIYAMAHVNHSIALDDIKQQAKNEQFEDDLDQTYAGVFINWQF</sequence>
<feature type="chain" id="PRO_5040851519" evidence="1">
    <location>
        <begin position="32"/>
        <end position="248"/>
    </location>
</feature>